<name>S8ACB2_DACHA</name>
<dbReference type="AlphaFoldDB" id="S8ACB2"/>
<reference evidence="2" key="2">
    <citation type="submission" date="2013-04" db="EMBL/GenBank/DDBJ databases">
        <title>Genomic mechanisms accounting for the adaptation to parasitism in nematode-trapping fungi.</title>
        <authorList>
            <person name="Ahren D.G."/>
        </authorList>
    </citation>
    <scope>NUCLEOTIDE SEQUENCE [LARGE SCALE GENOMIC DNA]</scope>
    <source>
        <strain evidence="2">CBS 200.50</strain>
    </source>
</reference>
<sequence length="138" mass="14672">MAGGRWTVTVDEGWQVPRGCLSSFSPSNKPQPRLLQPNPTNPTASFCLRIVYRYYLSLPTALWTSHLAPAPSSVQLLASPPDPCPPELSLPSLNAPAVAAIAVAVLGAAGRFCPVDSPRPPPGRLPYQNILAQTSCDL</sequence>
<organism evidence="1 2">
    <name type="scientific">Dactylellina haptotyla (strain CBS 200.50)</name>
    <name type="common">Nematode-trapping fungus</name>
    <name type="synonym">Monacrosporium haptotylum</name>
    <dbReference type="NCBI Taxonomy" id="1284197"/>
    <lineage>
        <taxon>Eukaryota</taxon>
        <taxon>Fungi</taxon>
        <taxon>Dikarya</taxon>
        <taxon>Ascomycota</taxon>
        <taxon>Pezizomycotina</taxon>
        <taxon>Orbiliomycetes</taxon>
        <taxon>Orbiliales</taxon>
        <taxon>Orbiliaceae</taxon>
        <taxon>Dactylellina</taxon>
    </lineage>
</organism>
<reference evidence="1 2" key="1">
    <citation type="journal article" date="2013" name="PLoS Genet.">
        <title>Genomic mechanisms accounting for the adaptation to parasitism in nematode-trapping fungi.</title>
        <authorList>
            <person name="Meerupati T."/>
            <person name="Andersson K.M."/>
            <person name="Friman E."/>
            <person name="Kumar D."/>
            <person name="Tunlid A."/>
            <person name="Ahren D."/>
        </authorList>
    </citation>
    <scope>NUCLEOTIDE SEQUENCE [LARGE SCALE GENOMIC DNA]</scope>
    <source>
        <strain evidence="1 2">CBS 200.50</strain>
    </source>
</reference>
<evidence type="ECO:0000313" key="1">
    <source>
        <dbReference type="EMBL" id="EPS40569.1"/>
    </source>
</evidence>
<accession>S8ACB2</accession>
<proteinExistence type="predicted"/>
<comment type="caution">
    <text evidence="1">The sequence shown here is derived from an EMBL/GenBank/DDBJ whole genome shotgun (WGS) entry which is preliminary data.</text>
</comment>
<evidence type="ECO:0000313" key="2">
    <source>
        <dbReference type="Proteomes" id="UP000015100"/>
    </source>
</evidence>
<keyword evidence="2" id="KW-1185">Reference proteome</keyword>
<protein>
    <submittedName>
        <fullName evidence="1">Uncharacterized protein</fullName>
    </submittedName>
</protein>
<dbReference type="EMBL" id="AQGS01000308">
    <property type="protein sequence ID" value="EPS40569.1"/>
    <property type="molecule type" value="Genomic_DNA"/>
</dbReference>
<dbReference type="Proteomes" id="UP000015100">
    <property type="component" value="Unassembled WGS sequence"/>
</dbReference>
<gene>
    <name evidence="1" type="ORF">H072_5560</name>
</gene>
<dbReference type="HOGENOM" id="CLU_1855199_0_0_1"/>